<dbReference type="NCBIfam" id="NF009488">
    <property type="entry name" value="PRK12850.1"/>
    <property type="match status" value="1"/>
</dbReference>
<dbReference type="InterPro" id="IPR001844">
    <property type="entry name" value="Cpn60/GroEL"/>
</dbReference>
<organism evidence="9 10">
    <name type="scientific">Iodobacter fluviatilis</name>
    <dbReference type="NCBI Taxonomy" id="537"/>
    <lineage>
        <taxon>Bacteria</taxon>
        <taxon>Pseudomonadati</taxon>
        <taxon>Pseudomonadota</taxon>
        <taxon>Betaproteobacteria</taxon>
        <taxon>Neisseriales</taxon>
        <taxon>Chitinibacteraceae</taxon>
        <taxon>Iodobacter</taxon>
    </lineage>
</organism>
<evidence type="ECO:0000256" key="5">
    <source>
        <dbReference type="ARBA" id="ARBA00023235"/>
    </source>
</evidence>
<keyword evidence="10" id="KW-1185">Reference proteome</keyword>
<dbReference type="InterPro" id="IPR027409">
    <property type="entry name" value="GroEL-like_apical_dom_sf"/>
</dbReference>
<feature type="binding site" evidence="6">
    <location>
        <position position="415"/>
    </location>
    <ligand>
        <name>ATP</name>
        <dbReference type="ChEBI" id="CHEBI:30616"/>
    </ligand>
</feature>
<sequence length="547" mass="57434">MAAKEVKFGDSARARMVAGVNILADAVKVTLGPKGRNVVLERSYGAPTITKDGVSVAKEIELKDRFENMGAQMVKEVASKTSDIAGDGTTTATVLAQAIVQEGMKYVAAGMNPMDLKRGIDKAVIALVAELKNIAKPCSTTKEIAQVGSISANSDEIIGEKIAAAMEKVGKEGVITVEDGTGLEDELDVVEGMQFDRGYLSPYFINNPEKQIALLDNPFVLLFDKKISNIRDLLPVLEQVAKAGRPLLIIAEDVDGEALATLVVNNIRGILKTVAVKAPGFGDRRKAMLEDIATLTGGTVIAEEVGLTLEKATLAELGSAKRIEVSKENTIIIDGAGNEEGIKTRVGLIRKQIEDATSDYDREKLQERVAKLAGGVAVIKVGAATEVEMKEKKARVEDALHATRAAVEEGIVAGGGVALLRARSSIVDLKGANVDQDAGIKIVLKAIEAPLRQIVQNAGDEPSVVVSKVLEGKGNFGYNAGTGVYGDMVEMGVLDPAKVTRSALQHAASIAGLMLTTDCMIAELPKEEGAGGMPDMGGMGGMGGMGM</sequence>
<comment type="similarity">
    <text evidence="1 6 7">Belongs to the chaperonin (HSP60) family.</text>
</comment>
<dbReference type="SUPFAM" id="SSF52029">
    <property type="entry name" value="GroEL apical domain-like"/>
    <property type="match status" value="1"/>
</dbReference>
<evidence type="ECO:0000256" key="6">
    <source>
        <dbReference type="HAMAP-Rule" id="MF_00600"/>
    </source>
</evidence>
<dbReference type="NCBIfam" id="NF009487">
    <property type="entry name" value="PRK12849.1"/>
    <property type="match status" value="1"/>
</dbReference>
<keyword evidence="3 6" id="KW-0067">ATP-binding</keyword>
<dbReference type="AlphaFoldDB" id="A0A7G3GAH4"/>
<dbReference type="RefSeq" id="WP_130106897.1">
    <property type="nucleotide sequence ID" value="NZ_CP025781.1"/>
</dbReference>
<evidence type="ECO:0000256" key="4">
    <source>
        <dbReference type="ARBA" id="ARBA00023186"/>
    </source>
</evidence>
<dbReference type="GO" id="GO:0005524">
    <property type="term" value="F:ATP binding"/>
    <property type="evidence" value="ECO:0007669"/>
    <property type="project" value="UniProtKB-UniRule"/>
</dbReference>
<dbReference type="KEGG" id="ifl:C1H71_13020"/>
<comment type="function">
    <text evidence="6 8">Together with its co-chaperonin GroES, plays an essential role in assisting protein folding. The GroEL-GroES system forms a nano-cage that allows encapsulation of the non-native substrate proteins and provides a physical environment optimized to promote and accelerate protein folding.</text>
</comment>
<comment type="subunit">
    <text evidence="6 8">Forms a cylinder of 14 subunits composed of two heptameric rings stacked back-to-back. Interacts with the co-chaperonin GroES.</text>
</comment>
<comment type="subcellular location">
    <subcellularLocation>
        <location evidence="6">Cytoplasm</location>
    </subcellularLocation>
</comment>
<keyword evidence="5 6" id="KW-0413">Isomerase</keyword>
<dbReference type="InterPro" id="IPR027410">
    <property type="entry name" value="TCP-1-like_intermed_sf"/>
</dbReference>
<dbReference type="InterPro" id="IPR002423">
    <property type="entry name" value="Cpn60/GroEL/TCP-1"/>
</dbReference>
<dbReference type="SUPFAM" id="SSF48592">
    <property type="entry name" value="GroEL equatorial domain-like"/>
    <property type="match status" value="1"/>
</dbReference>
<dbReference type="NCBIfam" id="TIGR02348">
    <property type="entry name" value="GroEL"/>
    <property type="match status" value="1"/>
</dbReference>
<dbReference type="GO" id="GO:0042026">
    <property type="term" value="P:protein refolding"/>
    <property type="evidence" value="ECO:0007669"/>
    <property type="project" value="UniProtKB-UniRule"/>
</dbReference>
<dbReference type="FunFam" id="3.50.7.10:FF:000001">
    <property type="entry name" value="60 kDa chaperonin"/>
    <property type="match status" value="1"/>
</dbReference>
<dbReference type="GO" id="GO:0016853">
    <property type="term" value="F:isomerase activity"/>
    <property type="evidence" value="ECO:0007669"/>
    <property type="project" value="UniProtKB-KW"/>
</dbReference>
<protein>
    <recommendedName>
        <fullName evidence="6">Chaperonin GroEL</fullName>
        <ecNumber evidence="6">5.6.1.7</ecNumber>
    </recommendedName>
    <alternativeName>
        <fullName evidence="6">60 kDa chaperonin</fullName>
    </alternativeName>
    <alternativeName>
        <fullName evidence="6">Chaperonin-60</fullName>
        <shortName evidence="6">Cpn60</shortName>
    </alternativeName>
</protein>
<dbReference type="Gene3D" id="3.50.7.10">
    <property type="entry name" value="GroEL"/>
    <property type="match status" value="1"/>
</dbReference>
<feature type="binding site" evidence="6">
    <location>
        <begin position="87"/>
        <end position="91"/>
    </location>
    <ligand>
        <name>ATP</name>
        <dbReference type="ChEBI" id="CHEBI:30616"/>
    </ligand>
</feature>
<dbReference type="PROSITE" id="PS00296">
    <property type="entry name" value="CHAPERONINS_CPN60"/>
    <property type="match status" value="1"/>
</dbReference>
<evidence type="ECO:0000256" key="2">
    <source>
        <dbReference type="ARBA" id="ARBA00022741"/>
    </source>
</evidence>
<dbReference type="InterPro" id="IPR027413">
    <property type="entry name" value="GROEL-like_equatorial_sf"/>
</dbReference>
<dbReference type="CDD" id="cd03344">
    <property type="entry name" value="GroEL"/>
    <property type="match status" value="1"/>
</dbReference>
<dbReference type="GO" id="GO:0140662">
    <property type="term" value="F:ATP-dependent protein folding chaperone"/>
    <property type="evidence" value="ECO:0007669"/>
    <property type="project" value="InterPro"/>
</dbReference>
<evidence type="ECO:0000313" key="10">
    <source>
        <dbReference type="Proteomes" id="UP000515917"/>
    </source>
</evidence>
<gene>
    <name evidence="6 9" type="primary">groL</name>
    <name evidence="6" type="synonym">groEL</name>
    <name evidence="9" type="ORF">C1H71_13020</name>
</gene>
<reference evidence="9 10" key="1">
    <citation type="submission" date="2018-01" db="EMBL/GenBank/DDBJ databases">
        <title>Genome sequence of Iodobacter sp. strain PCH194 isolated from Indian Trans-Himalaya.</title>
        <authorList>
            <person name="Kumar V."/>
            <person name="Thakur V."/>
            <person name="Kumar S."/>
            <person name="Singh D."/>
        </authorList>
    </citation>
    <scope>NUCLEOTIDE SEQUENCE [LARGE SCALE GENOMIC DNA]</scope>
    <source>
        <strain evidence="9 10">PCH194</strain>
    </source>
</reference>
<dbReference type="GO" id="GO:0005737">
    <property type="term" value="C:cytoplasm"/>
    <property type="evidence" value="ECO:0007669"/>
    <property type="project" value="UniProtKB-SubCell"/>
</dbReference>
<dbReference type="PANTHER" id="PTHR45633">
    <property type="entry name" value="60 KDA HEAT SHOCK PROTEIN, MITOCHONDRIAL"/>
    <property type="match status" value="1"/>
</dbReference>
<dbReference type="EMBL" id="CP025781">
    <property type="protein sequence ID" value="QBC44357.1"/>
    <property type="molecule type" value="Genomic_DNA"/>
</dbReference>
<evidence type="ECO:0000313" key="9">
    <source>
        <dbReference type="EMBL" id="QBC44357.1"/>
    </source>
</evidence>
<dbReference type="SUPFAM" id="SSF54849">
    <property type="entry name" value="GroEL-intermediate domain like"/>
    <property type="match status" value="1"/>
</dbReference>
<feature type="binding site" evidence="6">
    <location>
        <position position="495"/>
    </location>
    <ligand>
        <name>ATP</name>
        <dbReference type="ChEBI" id="CHEBI:30616"/>
    </ligand>
</feature>
<dbReference type="NCBIfam" id="NF009489">
    <property type="entry name" value="PRK12851.1"/>
    <property type="match status" value="1"/>
</dbReference>
<dbReference type="Gene3D" id="1.10.560.10">
    <property type="entry name" value="GroEL-like equatorial domain"/>
    <property type="match status" value="1"/>
</dbReference>
<keyword evidence="6" id="KW-0963">Cytoplasm</keyword>
<keyword evidence="4 6" id="KW-0143">Chaperone</keyword>
<evidence type="ECO:0000256" key="8">
    <source>
        <dbReference type="RuleBase" id="RU000419"/>
    </source>
</evidence>
<dbReference type="PRINTS" id="PR00298">
    <property type="entry name" value="CHAPERONIN60"/>
</dbReference>
<feature type="binding site" evidence="6">
    <location>
        <position position="51"/>
    </location>
    <ligand>
        <name>ATP</name>
        <dbReference type="ChEBI" id="CHEBI:30616"/>
    </ligand>
</feature>
<comment type="caution">
    <text evidence="6">Lacks conserved residue(s) required for the propagation of feature annotation.</text>
</comment>
<dbReference type="GO" id="GO:0051082">
    <property type="term" value="F:unfolded protein binding"/>
    <property type="evidence" value="ECO:0007669"/>
    <property type="project" value="UniProtKB-UniRule"/>
</dbReference>
<dbReference type="InterPro" id="IPR018370">
    <property type="entry name" value="Chaperonin_Cpn60_CS"/>
</dbReference>
<dbReference type="EC" id="5.6.1.7" evidence="6"/>
<evidence type="ECO:0000256" key="3">
    <source>
        <dbReference type="ARBA" id="ARBA00022840"/>
    </source>
</evidence>
<dbReference type="Pfam" id="PF00118">
    <property type="entry name" value="Cpn60_TCP1"/>
    <property type="match status" value="1"/>
</dbReference>
<feature type="binding site" evidence="6">
    <location>
        <begin position="30"/>
        <end position="33"/>
    </location>
    <ligand>
        <name>ATP</name>
        <dbReference type="ChEBI" id="CHEBI:30616"/>
    </ligand>
</feature>
<dbReference type="NCBIfam" id="NF000592">
    <property type="entry name" value="PRK00013.1"/>
    <property type="match status" value="1"/>
</dbReference>
<evidence type="ECO:0000256" key="7">
    <source>
        <dbReference type="RuleBase" id="RU000418"/>
    </source>
</evidence>
<dbReference type="HAMAP" id="MF_00600">
    <property type="entry name" value="CH60"/>
    <property type="match status" value="1"/>
</dbReference>
<dbReference type="Proteomes" id="UP000515917">
    <property type="component" value="Chromosome"/>
</dbReference>
<evidence type="ECO:0000256" key="1">
    <source>
        <dbReference type="ARBA" id="ARBA00006607"/>
    </source>
</evidence>
<keyword evidence="2 6" id="KW-0547">Nucleotide-binding</keyword>
<accession>A0A7G3GAH4</accession>
<dbReference type="FunFam" id="1.10.560.10:FF:000001">
    <property type="entry name" value="60 kDa chaperonin"/>
    <property type="match status" value="1"/>
</dbReference>
<name>A0A7G3GAH4_9NEIS</name>
<proteinExistence type="inferred from homology"/>
<dbReference type="Gene3D" id="3.30.260.10">
    <property type="entry name" value="TCP-1-like chaperonin intermediate domain"/>
    <property type="match status" value="1"/>
</dbReference>